<evidence type="ECO:0000313" key="6">
    <source>
        <dbReference type="EMBL" id="GFP85209.1"/>
    </source>
</evidence>
<name>A0A830BIF7_9LAMI</name>
<keyword evidence="3" id="KW-0274">FAD</keyword>
<dbReference type="InterPro" id="IPR036188">
    <property type="entry name" value="FAD/NAD-bd_sf"/>
</dbReference>
<dbReference type="OrthoDB" id="269227at2759"/>
<dbReference type="EMBL" id="BMAC01000101">
    <property type="protein sequence ID" value="GFP85209.1"/>
    <property type="molecule type" value="Genomic_DNA"/>
</dbReference>
<feature type="domain" description="Glucose-methanol-choline oxidoreductase N-terminal" evidence="5">
    <location>
        <begin position="2"/>
        <end position="94"/>
    </location>
</feature>
<evidence type="ECO:0000256" key="1">
    <source>
        <dbReference type="ARBA" id="ARBA00010790"/>
    </source>
</evidence>
<dbReference type="PANTHER" id="PTHR46056">
    <property type="entry name" value="LONG-CHAIN-ALCOHOL OXIDASE"/>
    <property type="match status" value="1"/>
</dbReference>
<dbReference type="InterPro" id="IPR000172">
    <property type="entry name" value="GMC_OxRdtase_N"/>
</dbReference>
<dbReference type="GO" id="GO:0016614">
    <property type="term" value="F:oxidoreductase activity, acting on CH-OH group of donors"/>
    <property type="evidence" value="ECO:0007669"/>
    <property type="project" value="InterPro"/>
</dbReference>
<evidence type="ECO:0000256" key="3">
    <source>
        <dbReference type="ARBA" id="ARBA00022827"/>
    </source>
</evidence>
<evidence type="ECO:0000256" key="4">
    <source>
        <dbReference type="ARBA" id="ARBA00023002"/>
    </source>
</evidence>
<dbReference type="AlphaFoldDB" id="A0A830BIF7"/>
<dbReference type="Proteomes" id="UP000653305">
    <property type="component" value="Unassembled WGS sequence"/>
</dbReference>
<keyword evidence="4" id="KW-0560">Oxidoreductase</keyword>
<dbReference type="PANTHER" id="PTHR46056:SF10">
    <property type="entry name" value="LONG-CHAIN-ALCOHOL OXIDASE FAO3"/>
    <property type="match status" value="1"/>
</dbReference>
<evidence type="ECO:0000313" key="7">
    <source>
        <dbReference type="Proteomes" id="UP000653305"/>
    </source>
</evidence>
<reference evidence="6" key="1">
    <citation type="submission" date="2020-07" db="EMBL/GenBank/DDBJ databases">
        <title>Ethylene signaling mediates host invasion by parasitic plants.</title>
        <authorList>
            <person name="Yoshida S."/>
        </authorList>
    </citation>
    <scope>NUCLEOTIDE SEQUENCE</scope>
    <source>
        <strain evidence="6">Okayama</strain>
    </source>
</reference>
<dbReference type="Pfam" id="PF00732">
    <property type="entry name" value="GMC_oxred_N"/>
    <property type="match status" value="1"/>
</dbReference>
<organism evidence="6 7">
    <name type="scientific">Phtheirospermum japonicum</name>
    <dbReference type="NCBI Taxonomy" id="374723"/>
    <lineage>
        <taxon>Eukaryota</taxon>
        <taxon>Viridiplantae</taxon>
        <taxon>Streptophyta</taxon>
        <taxon>Embryophyta</taxon>
        <taxon>Tracheophyta</taxon>
        <taxon>Spermatophyta</taxon>
        <taxon>Magnoliopsida</taxon>
        <taxon>eudicotyledons</taxon>
        <taxon>Gunneridae</taxon>
        <taxon>Pentapetalae</taxon>
        <taxon>asterids</taxon>
        <taxon>lamiids</taxon>
        <taxon>Lamiales</taxon>
        <taxon>Orobanchaceae</taxon>
        <taxon>Orobanchaceae incertae sedis</taxon>
        <taxon>Phtheirospermum</taxon>
    </lineage>
</organism>
<gene>
    <name evidence="6" type="ORF">PHJA_000664600</name>
</gene>
<protein>
    <submittedName>
        <fullName evidence="6">Long-chain-alcohol oxidase fao1</fullName>
    </submittedName>
</protein>
<evidence type="ECO:0000256" key="2">
    <source>
        <dbReference type="ARBA" id="ARBA00022630"/>
    </source>
</evidence>
<dbReference type="GO" id="GO:0050660">
    <property type="term" value="F:flavin adenine dinucleotide binding"/>
    <property type="evidence" value="ECO:0007669"/>
    <property type="project" value="InterPro"/>
</dbReference>
<sequence>MTWLVDAVESGAVIVSGCKAERFLIKDNYKGGKTRQKKCTGVIAKSANGEIKKIIQIEARVTISACGSLLTPPLLIKSGLKNRNIGRNLHLHPVLMAWGYFPENASDLKGKIYEGGIITSVHKVRGDEKNVSAIIESPVLGPGSFAALCPFESGFELKNQILKTIQFDKHSTNNSVSEN</sequence>
<accession>A0A830BIF7</accession>
<keyword evidence="7" id="KW-1185">Reference proteome</keyword>
<evidence type="ECO:0000259" key="5">
    <source>
        <dbReference type="Pfam" id="PF00732"/>
    </source>
</evidence>
<dbReference type="SUPFAM" id="SSF51905">
    <property type="entry name" value="FAD/NAD(P)-binding domain"/>
    <property type="match status" value="1"/>
</dbReference>
<keyword evidence="2" id="KW-0285">Flavoprotein</keyword>
<comment type="caution">
    <text evidence="6">The sequence shown here is derived from an EMBL/GenBank/DDBJ whole genome shotgun (WGS) entry which is preliminary data.</text>
</comment>
<comment type="similarity">
    <text evidence="1">Belongs to the GMC oxidoreductase family.</text>
</comment>
<dbReference type="Gene3D" id="3.50.50.60">
    <property type="entry name" value="FAD/NAD(P)-binding domain"/>
    <property type="match status" value="1"/>
</dbReference>
<proteinExistence type="inferred from homology"/>